<evidence type="ECO:0000256" key="1">
    <source>
        <dbReference type="SAM" id="Phobius"/>
    </source>
</evidence>
<accession>A0A6B2KTY4</accession>
<keyword evidence="1" id="KW-0812">Transmembrane</keyword>
<protein>
    <submittedName>
        <fullName evidence="2">Uncharacterized protein</fullName>
    </submittedName>
</protein>
<dbReference type="EMBL" id="JAAGAA010000012">
    <property type="protein sequence ID" value="NDV13706.1"/>
    <property type="molecule type" value="Genomic_DNA"/>
</dbReference>
<organism evidence="2 3">
    <name type="scientific">Crenobacter caeni</name>
    <dbReference type="NCBI Taxonomy" id="2705474"/>
    <lineage>
        <taxon>Bacteria</taxon>
        <taxon>Pseudomonadati</taxon>
        <taxon>Pseudomonadota</taxon>
        <taxon>Betaproteobacteria</taxon>
        <taxon>Neisseriales</taxon>
        <taxon>Neisseriaceae</taxon>
        <taxon>Crenobacter</taxon>
    </lineage>
</organism>
<keyword evidence="3" id="KW-1185">Reference proteome</keyword>
<evidence type="ECO:0000313" key="2">
    <source>
        <dbReference type="EMBL" id="NDV13706.1"/>
    </source>
</evidence>
<keyword evidence="1" id="KW-1133">Transmembrane helix</keyword>
<evidence type="ECO:0000313" key="3">
    <source>
        <dbReference type="Proteomes" id="UP000482578"/>
    </source>
</evidence>
<name>A0A6B2KTY4_9NEIS</name>
<dbReference type="AlphaFoldDB" id="A0A6B2KTY4"/>
<dbReference type="Proteomes" id="UP000482578">
    <property type="component" value="Unassembled WGS sequence"/>
</dbReference>
<feature type="transmembrane region" description="Helical" evidence="1">
    <location>
        <begin position="58"/>
        <end position="76"/>
    </location>
</feature>
<feature type="transmembrane region" description="Helical" evidence="1">
    <location>
        <begin position="33"/>
        <end position="51"/>
    </location>
</feature>
<sequence>MKAALFMLVALVHGALAVLLVAPGDCGGMGSLAALFTLALWLAAYLMAVALGALSARWLCRAVALTLGAAVIYGASWPQREADALCTVAPPAPLLFALAGAGVLAWALPALRRRFG</sequence>
<comment type="caution">
    <text evidence="2">The sequence shown here is derived from an EMBL/GenBank/DDBJ whole genome shotgun (WGS) entry which is preliminary data.</text>
</comment>
<feature type="transmembrane region" description="Helical" evidence="1">
    <location>
        <begin position="88"/>
        <end position="111"/>
    </location>
</feature>
<reference evidence="2 3" key="1">
    <citation type="submission" date="2020-02" db="EMBL/GenBank/DDBJ databases">
        <authorList>
            <person name="Yang Z."/>
        </authorList>
    </citation>
    <scope>NUCLEOTIDE SEQUENCE [LARGE SCALE GENOMIC DNA]</scope>
    <source>
        <strain evidence="2 3">HX-7-9</strain>
    </source>
</reference>
<keyword evidence="1" id="KW-0472">Membrane</keyword>
<gene>
    <name evidence="2" type="ORF">GZH52_13040</name>
</gene>
<dbReference type="RefSeq" id="WP_163316923.1">
    <property type="nucleotide sequence ID" value="NZ_JAAGAA010000012.1"/>
</dbReference>
<proteinExistence type="predicted"/>